<comment type="caution">
    <text evidence="1">The sequence shown here is derived from an EMBL/GenBank/DDBJ whole genome shotgun (WGS) entry which is preliminary data.</text>
</comment>
<organism evidence="1 2">
    <name type="scientific">Riccia fluitans</name>
    <dbReference type="NCBI Taxonomy" id="41844"/>
    <lineage>
        <taxon>Eukaryota</taxon>
        <taxon>Viridiplantae</taxon>
        <taxon>Streptophyta</taxon>
        <taxon>Embryophyta</taxon>
        <taxon>Marchantiophyta</taxon>
        <taxon>Marchantiopsida</taxon>
        <taxon>Marchantiidae</taxon>
        <taxon>Marchantiales</taxon>
        <taxon>Ricciaceae</taxon>
        <taxon>Riccia</taxon>
    </lineage>
</organism>
<protein>
    <submittedName>
        <fullName evidence="1">Uncharacterized protein</fullName>
    </submittedName>
</protein>
<dbReference type="AlphaFoldDB" id="A0ABD1YAE9"/>
<dbReference type="Proteomes" id="UP001605036">
    <property type="component" value="Unassembled WGS sequence"/>
</dbReference>
<keyword evidence="2" id="KW-1185">Reference proteome</keyword>
<gene>
    <name evidence="1" type="ORF">R1flu_002604</name>
</gene>
<proteinExistence type="predicted"/>
<reference evidence="1 2" key="1">
    <citation type="submission" date="2024-09" db="EMBL/GenBank/DDBJ databases">
        <title>Chromosome-scale assembly of Riccia fluitans.</title>
        <authorList>
            <person name="Paukszto L."/>
            <person name="Sawicki J."/>
            <person name="Karawczyk K."/>
            <person name="Piernik-Szablinska J."/>
            <person name="Szczecinska M."/>
            <person name="Mazdziarz M."/>
        </authorList>
    </citation>
    <scope>NUCLEOTIDE SEQUENCE [LARGE SCALE GENOMIC DNA]</scope>
    <source>
        <strain evidence="1">Rf_01</strain>
        <tissue evidence="1">Aerial parts of the thallus</tissue>
    </source>
</reference>
<name>A0ABD1YAE9_9MARC</name>
<sequence>MASRRTKWEEVWAQVADPIPWLTAMERKLYPCSYIKKEAYLGMVSLEQGDANLQLHTQGILILTTSSTKALNADISEAIGWEENAPPGFKICIKELSGNGIHTVKGYFVTSYKAHSLLLKESLGNHLRTYTFGVVCK</sequence>
<evidence type="ECO:0000313" key="2">
    <source>
        <dbReference type="Proteomes" id="UP001605036"/>
    </source>
</evidence>
<dbReference type="EMBL" id="JBHFFA010000006">
    <property type="protein sequence ID" value="KAL2622399.1"/>
    <property type="molecule type" value="Genomic_DNA"/>
</dbReference>
<accession>A0ABD1YAE9</accession>
<evidence type="ECO:0000313" key="1">
    <source>
        <dbReference type="EMBL" id="KAL2622399.1"/>
    </source>
</evidence>